<comment type="caution">
    <text evidence="7">The sequence shown here is derived from an EMBL/GenBank/DDBJ whole genome shotgun (WGS) entry which is preliminary data.</text>
</comment>
<dbReference type="Pfam" id="PF02801">
    <property type="entry name" value="Ketoacyl-synt_C"/>
    <property type="match status" value="1"/>
</dbReference>
<dbReference type="Pfam" id="PF00698">
    <property type="entry name" value="Acyl_transf_1"/>
    <property type="match status" value="1"/>
</dbReference>
<dbReference type="AlphaFoldDB" id="A0A0F4ZDK3"/>
<dbReference type="Pfam" id="PF21089">
    <property type="entry name" value="PKS_DH_N"/>
    <property type="match status" value="1"/>
</dbReference>
<dbReference type="SUPFAM" id="SSF55048">
    <property type="entry name" value="Probable ACP-binding domain of malonyl-CoA ACP transacylase"/>
    <property type="match status" value="1"/>
</dbReference>
<evidence type="ECO:0000256" key="1">
    <source>
        <dbReference type="ARBA" id="ARBA00022450"/>
    </source>
</evidence>
<dbReference type="GO" id="GO:0044550">
    <property type="term" value="P:secondary metabolite biosynthetic process"/>
    <property type="evidence" value="ECO:0007669"/>
    <property type="project" value="UniProtKB-ARBA"/>
</dbReference>
<evidence type="ECO:0000313" key="7">
    <source>
        <dbReference type="EMBL" id="KKA27963.1"/>
    </source>
</evidence>
<dbReference type="InterPro" id="IPR032821">
    <property type="entry name" value="PKS_assoc"/>
</dbReference>
<dbReference type="Gene3D" id="3.10.129.110">
    <property type="entry name" value="Polyketide synthase dehydratase"/>
    <property type="match status" value="1"/>
</dbReference>
<dbReference type="InterPro" id="IPR016035">
    <property type="entry name" value="Acyl_Trfase/lysoPLipase"/>
</dbReference>
<dbReference type="SMART" id="SM00825">
    <property type="entry name" value="PKS_KS"/>
    <property type="match status" value="1"/>
</dbReference>
<accession>A0A0F4ZDK3</accession>
<protein>
    <recommendedName>
        <fullName evidence="9">Carrier domain-containing protein</fullName>
    </recommendedName>
</protein>
<dbReference type="SMART" id="SM00826">
    <property type="entry name" value="PKS_DH"/>
    <property type="match status" value="1"/>
</dbReference>
<dbReference type="SUPFAM" id="SSF53901">
    <property type="entry name" value="Thiolase-like"/>
    <property type="match status" value="1"/>
</dbReference>
<dbReference type="InterPro" id="IPR049900">
    <property type="entry name" value="PKS_mFAS_DH"/>
</dbReference>
<evidence type="ECO:0000313" key="8">
    <source>
        <dbReference type="Proteomes" id="UP000033483"/>
    </source>
</evidence>
<dbReference type="InterPro" id="IPR014031">
    <property type="entry name" value="Ketoacyl_synth_C"/>
</dbReference>
<dbReference type="InterPro" id="IPR001227">
    <property type="entry name" value="Ac_transferase_dom_sf"/>
</dbReference>
<gene>
    <name evidence="7" type="ORF">TD95_001222</name>
</gene>
<dbReference type="SUPFAM" id="SSF52151">
    <property type="entry name" value="FabD/lysophospholipase-like"/>
    <property type="match status" value="1"/>
</dbReference>
<dbReference type="GO" id="GO:0004312">
    <property type="term" value="F:fatty acid synthase activity"/>
    <property type="evidence" value="ECO:0007669"/>
    <property type="project" value="TreeGrafter"/>
</dbReference>
<dbReference type="InterPro" id="IPR049552">
    <property type="entry name" value="PKS_DH_N"/>
</dbReference>
<feature type="domain" description="PKS/mFAS DH" evidence="6">
    <location>
        <begin position="628"/>
        <end position="928"/>
    </location>
</feature>
<proteinExistence type="predicted"/>
<dbReference type="InterPro" id="IPR016036">
    <property type="entry name" value="Malonyl_transacylase_ACP-bd"/>
</dbReference>
<feature type="region of interest" description="C-terminal hotdog fold" evidence="4">
    <location>
        <begin position="780"/>
        <end position="928"/>
    </location>
</feature>
<keyword evidence="1" id="KW-0596">Phosphopantetheine</keyword>
<keyword evidence="8" id="KW-1185">Reference proteome</keyword>
<organism evidence="7 8">
    <name type="scientific">Thielaviopsis punctulata</name>
    <dbReference type="NCBI Taxonomy" id="72032"/>
    <lineage>
        <taxon>Eukaryota</taxon>
        <taxon>Fungi</taxon>
        <taxon>Dikarya</taxon>
        <taxon>Ascomycota</taxon>
        <taxon>Pezizomycotina</taxon>
        <taxon>Sordariomycetes</taxon>
        <taxon>Hypocreomycetidae</taxon>
        <taxon>Microascales</taxon>
        <taxon>Ceratocystidaceae</taxon>
        <taxon>Thielaviopsis</taxon>
    </lineage>
</organism>
<dbReference type="InterPro" id="IPR020807">
    <property type="entry name" value="PKS_DH"/>
</dbReference>
<dbReference type="InterPro" id="IPR042104">
    <property type="entry name" value="PKS_dehydratase_sf"/>
</dbReference>
<sequence length="1096" mass="120854">MPNPESQEANIREVYSQAGINYNDTAYVECHGTGTLVGDKFETLAISNAIQSPRSICRPVIIGSVKTNIGHLEAAAGVASFIKAVLTVEKGKILPNINFSSPRTDFSVSSLGLEVPFEVMDWPQGYTKRQVSINSFGFGGTNAHIVLQDAVDLSLPLTPPLDSSPYPPPMSPQPFVFSARDTASLKRMLVQMAEHLESLPTPSSESYFENLSYTILLSAKETDFVTLSSSAPRICFIFAGQGGVWPQMGENLRSFKVYRDSIASSNEYFKSMYQWKGDIETLLSAPKSEIQIQDVHLSQILSTTVQIACIDLLASLDITADYVVGHSSGEIAAAYAARKITKRFALSCAFLRGLSTKSLLKMNSEVNGGMVSVGMSEAEAEAFLDKLQLSRRNIVVACINSPRSVTIAGRSSEISVVVAELDRLSIFHRVLNIPLGYHSPDMTKIESFYSNSLLSSVQSRGFFSAREVAEAPTMFSSLFACEMDKTPLDTTYWPRNLVEPVQFKAALEAMMKNGNPQPSVFIEVGTGGGMRAPVLDTVTPHAISRKKPVYISLLNHKQSSEASIVQRLGEMWTLGLPINLTNVISRSTFPGSLRCLNDLPSYPWNHEHKYWHESKVSSAFLSRSAPRRDLIGSRSLESTPYEMKWRGFHRLSENPWIRDHKVQGTLLYPAAGMIAMVVEAGAEISSEMQNVTAYEITDFAIHHAMVVPDDNHGLESTLSMKRTQHSDATTWDFSIYSCDTHGTTQRNASGTLTLISSSESMDQFLCQQSSRILEYFAACTEEASTIELYEALESIGLCYGSTFRNITNIRRNGTQTFATLKVPDTKSGMPYGFEFEHVIHPATLDSMLHTLFTPESQPMVPVGVEKIVISASLRGGSAGTPFYGFGNITSQGVRETHGDLAMTLNLTENPQVVLSGIRLAALQLPQGWLRNHRYLATEVVWREDISKFRPASGWTFEQLLQSLAFKKPVLTVLKIGWSAAQSPRLLELFARPGMNIMLTVQKHMFCDIDEESLKKSGLPYKIIDMFGKEIASSYDLIFACSQDGLNIASLQGRLPSHGVMILPSPLKYMIPYISSDHAKVDLTNAISRPKFGNGNS</sequence>
<keyword evidence="3" id="KW-0511">Multifunctional enzyme</keyword>
<dbReference type="PANTHER" id="PTHR43775:SF29">
    <property type="entry name" value="ASPERFURANONE POLYKETIDE SYNTHASE AFOG-RELATED"/>
    <property type="match status" value="1"/>
</dbReference>
<dbReference type="Pfam" id="PF16197">
    <property type="entry name" value="KAsynt_C_assoc"/>
    <property type="match status" value="1"/>
</dbReference>
<dbReference type="Gene3D" id="3.40.47.10">
    <property type="match status" value="1"/>
</dbReference>
<feature type="active site" description="Proton donor; for dehydratase activity" evidence="4">
    <location>
        <position position="845"/>
    </location>
</feature>
<dbReference type="SMART" id="SM00827">
    <property type="entry name" value="PKS_AT"/>
    <property type="match status" value="1"/>
</dbReference>
<feature type="domain" description="Ketosynthase family 3 (KS3)" evidence="5">
    <location>
        <begin position="1"/>
        <end position="149"/>
    </location>
</feature>
<evidence type="ECO:0000259" key="5">
    <source>
        <dbReference type="PROSITE" id="PS52004"/>
    </source>
</evidence>
<dbReference type="PROSITE" id="PS52004">
    <property type="entry name" value="KS3_2"/>
    <property type="match status" value="1"/>
</dbReference>
<dbReference type="OrthoDB" id="329835at2759"/>
<dbReference type="EMBL" id="LAEV01001486">
    <property type="protein sequence ID" value="KKA27963.1"/>
    <property type="molecule type" value="Genomic_DNA"/>
</dbReference>
<dbReference type="Proteomes" id="UP000033483">
    <property type="component" value="Unassembled WGS sequence"/>
</dbReference>
<feature type="active site" description="Proton acceptor; for dehydratase activity" evidence="4">
    <location>
        <position position="660"/>
    </location>
</feature>
<dbReference type="Pfam" id="PF14765">
    <property type="entry name" value="PS-DH"/>
    <property type="match status" value="1"/>
</dbReference>
<name>A0A0F4ZDK3_9PEZI</name>
<dbReference type="InterPro" id="IPR050091">
    <property type="entry name" value="PKS_NRPS_Biosynth_Enz"/>
</dbReference>
<reference evidence="7 8" key="1">
    <citation type="submission" date="2015-03" db="EMBL/GenBank/DDBJ databases">
        <authorList>
            <person name="Radwan O."/>
            <person name="Al-Naeli F.A."/>
            <person name="Rendon G.A."/>
            <person name="Fields C."/>
        </authorList>
    </citation>
    <scope>NUCLEOTIDE SEQUENCE [LARGE SCALE GENOMIC DNA]</scope>
    <source>
        <strain evidence="7">CR-DP1</strain>
    </source>
</reference>
<dbReference type="CDD" id="cd00833">
    <property type="entry name" value="PKS"/>
    <property type="match status" value="1"/>
</dbReference>
<dbReference type="InterPro" id="IPR014043">
    <property type="entry name" value="Acyl_transferase_dom"/>
</dbReference>
<dbReference type="GO" id="GO:0006633">
    <property type="term" value="P:fatty acid biosynthetic process"/>
    <property type="evidence" value="ECO:0007669"/>
    <property type="project" value="TreeGrafter"/>
</dbReference>
<evidence type="ECO:0008006" key="9">
    <source>
        <dbReference type="Google" id="ProtNLM"/>
    </source>
</evidence>
<keyword evidence="2" id="KW-0597">Phosphoprotein</keyword>
<dbReference type="InterPro" id="IPR020841">
    <property type="entry name" value="PKS_Beta-ketoAc_synthase_dom"/>
</dbReference>
<dbReference type="InterPro" id="IPR049551">
    <property type="entry name" value="PKS_DH_C"/>
</dbReference>
<dbReference type="Gene3D" id="3.40.366.10">
    <property type="entry name" value="Malonyl-Coenzyme A Acyl Carrier Protein, domain 2"/>
    <property type="match status" value="1"/>
</dbReference>
<evidence type="ECO:0000256" key="4">
    <source>
        <dbReference type="PROSITE-ProRule" id="PRU01363"/>
    </source>
</evidence>
<feature type="region of interest" description="N-terminal hotdog fold" evidence="4">
    <location>
        <begin position="628"/>
        <end position="759"/>
    </location>
</feature>
<dbReference type="PANTHER" id="PTHR43775">
    <property type="entry name" value="FATTY ACID SYNTHASE"/>
    <property type="match status" value="1"/>
</dbReference>
<evidence type="ECO:0000256" key="3">
    <source>
        <dbReference type="ARBA" id="ARBA00023268"/>
    </source>
</evidence>
<dbReference type="PROSITE" id="PS52019">
    <property type="entry name" value="PKS_MFAS_DH"/>
    <property type="match status" value="1"/>
</dbReference>
<evidence type="ECO:0000259" key="6">
    <source>
        <dbReference type="PROSITE" id="PS52019"/>
    </source>
</evidence>
<dbReference type="InterPro" id="IPR016039">
    <property type="entry name" value="Thiolase-like"/>
</dbReference>
<evidence type="ECO:0000256" key="2">
    <source>
        <dbReference type="ARBA" id="ARBA00022553"/>
    </source>
</evidence>